<proteinExistence type="predicted"/>
<sequence length="47" mass="5515">MYSKLRIYATLYIHPAKPIFQHQAVSLRLLELLYSKLVPVNSEVLRT</sequence>
<reference evidence="1" key="2">
    <citation type="journal article" date="2015" name="Data Brief">
        <title>Shoot transcriptome of the giant reed, Arundo donax.</title>
        <authorList>
            <person name="Barrero R.A."/>
            <person name="Guerrero F.D."/>
            <person name="Moolhuijzen P."/>
            <person name="Goolsby J.A."/>
            <person name="Tidwell J."/>
            <person name="Bellgard S.E."/>
            <person name="Bellgard M.I."/>
        </authorList>
    </citation>
    <scope>NUCLEOTIDE SEQUENCE</scope>
    <source>
        <tissue evidence="1">Shoot tissue taken approximately 20 cm above the soil surface</tissue>
    </source>
</reference>
<evidence type="ECO:0000313" key="1">
    <source>
        <dbReference type="EMBL" id="JAD65247.1"/>
    </source>
</evidence>
<dbReference type="EMBL" id="GBRH01232648">
    <property type="protein sequence ID" value="JAD65247.1"/>
    <property type="molecule type" value="Transcribed_RNA"/>
</dbReference>
<protein>
    <submittedName>
        <fullName evidence="1">Uncharacterized protein</fullName>
    </submittedName>
</protein>
<dbReference type="AlphaFoldDB" id="A0A0A9C137"/>
<organism evidence="1">
    <name type="scientific">Arundo donax</name>
    <name type="common">Giant reed</name>
    <name type="synonym">Donax arundinaceus</name>
    <dbReference type="NCBI Taxonomy" id="35708"/>
    <lineage>
        <taxon>Eukaryota</taxon>
        <taxon>Viridiplantae</taxon>
        <taxon>Streptophyta</taxon>
        <taxon>Embryophyta</taxon>
        <taxon>Tracheophyta</taxon>
        <taxon>Spermatophyta</taxon>
        <taxon>Magnoliopsida</taxon>
        <taxon>Liliopsida</taxon>
        <taxon>Poales</taxon>
        <taxon>Poaceae</taxon>
        <taxon>PACMAD clade</taxon>
        <taxon>Arundinoideae</taxon>
        <taxon>Arundineae</taxon>
        <taxon>Arundo</taxon>
    </lineage>
</organism>
<accession>A0A0A9C137</accession>
<name>A0A0A9C137_ARUDO</name>
<reference evidence="1" key="1">
    <citation type="submission" date="2014-09" db="EMBL/GenBank/DDBJ databases">
        <authorList>
            <person name="Magalhaes I.L.F."/>
            <person name="Oliveira U."/>
            <person name="Santos F.R."/>
            <person name="Vidigal T.H.D.A."/>
            <person name="Brescovit A.D."/>
            <person name="Santos A.J."/>
        </authorList>
    </citation>
    <scope>NUCLEOTIDE SEQUENCE</scope>
    <source>
        <tissue evidence="1">Shoot tissue taken approximately 20 cm above the soil surface</tissue>
    </source>
</reference>